<protein>
    <submittedName>
        <fullName evidence="3">Transcriptional regulator</fullName>
    </submittedName>
</protein>
<keyword evidence="4" id="KW-1185">Reference proteome</keyword>
<dbReference type="Pfam" id="PF13280">
    <property type="entry name" value="WYL"/>
    <property type="match status" value="1"/>
</dbReference>
<dbReference type="RefSeq" id="WP_043604049.1">
    <property type="nucleotide sequence ID" value="NZ_AXCY01000015.1"/>
</dbReference>
<proteinExistence type="predicted"/>
<dbReference type="InterPro" id="IPR057727">
    <property type="entry name" value="WCX_dom"/>
</dbReference>
<reference evidence="3 4" key="2">
    <citation type="journal article" date="2015" name="Stand. Genomic Sci.">
        <title>Draft genome sequence of Cellulomonas carbonis T26(T) and comparative analysis of six Cellulomonas genomes.</title>
        <authorList>
            <person name="Zhuang W."/>
            <person name="Zhang S."/>
            <person name="Xia X."/>
            <person name="Wang G."/>
        </authorList>
    </citation>
    <scope>NUCLEOTIDE SEQUENCE [LARGE SCALE GENOMIC DNA]</scope>
    <source>
        <strain evidence="3 4">T26</strain>
    </source>
</reference>
<name>A0A0A0BVM7_9CELL</name>
<organism evidence="3 4">
    <name type="scientific">Cellulomonas carbonis T26</name>
    <dbReference type="NCBI Taxonomy" id="947969"/>
    <lineage>
        <taxon>Bacteria</taxon>
        <taxon>Bacillati</taxon>
        <taxon>Actinomycetota</taxon>
        <taxon>Actinomycetes</taxon>
        <taxon>Micrococcales</taxon>
        <taxon>Cellulomonadaceae</taxon>
        <taxon>Cellulomonas</taxon>
    </lineage>
</organism>
<dbReference type="OrthoDB" id="3268930at2"/>
<dbReference type="Proteomes" id="UP000029839">
    <property type="component" value="Unassembled WGS sequence"/>
</dbReference>
<evidence type="ECO:0000259" key="2">
    <source>
        <dbReference type="Pfam" id="PF25583"/>
    </source>
</evidence>
<dbReference type="AlphaFoldDB" id="A0A0A0BVM7"/>
<dbReference type="InterPro" id="IPR026881">
    <property type="entry name" value="WYL_dom"/>
</dbReference>
<gene>
    <name evidence="3" type="ORF">N868_07460</name>
</gene>
<evidence type="ECO:0000259" key="1">
    <source>
        <dbReference type="Pfam" id="PF13280"/>
    </source>
</evidence>
<dbReference type="PANTHER" id="PTHR34580:SF3">
    <property type="entry name" value="PROTEIN PAFB"/>
    <property type="match status" value="1"/>
</dbReference>
<dbReference type="Pfam" id="PF25583">
    <property type="entry name" value="WCX"/>
    <property type="match status" value="1"/>
</dbReference>
<dbReference type="PROSITE" id="PS52050">
    <property type="entry name" value="WYL"/>
    <property type="match status" value="1"/>
</dbReference>
<dbReference type="EMBL" id="AXCY01000015">
    <property type="protein sequence ID" value="KGM11717.1"/>
    <property type="molecule type" value="Genomic_DNA"/>
</dbReference>
<dbReference type="PANTHER" id="PTHR34580">
    <property type="match status" value="1"/>
</dbReference>
<feature type="domain" description="WYL" evidence="1">
    <location>
        <begin position="149"/>
        <end position="214"/>
    </location>
</feature>
<evidence type="ECO:0000313" key="3">
    <source>
        <dbReference type="EMBL" id="KGM11717.1"/>
    </source>
</evidence>
<evidence type="ECO:0000313" key="4">
    <source>
        <dbReference type="Proteomes" id="UP000029839"/>
    </source>
</evidence>
<accession>A0A0A0BVM7</accession>
<comment type="caution">
    <text evidence="3">The sequence shown here is derived from an EMBL/GenBank/DDBJ whole genome shotgun (WGS) entry which is preliminary data.</text>
</comment>
<sequence length="337" mass="35886">MPAQTPAAERLLNLVIALVNTTGRMTKEQIRASVAGYDPEAATDAFERMFERDKETLRQLGVPVVTVTSAAHGDDLGYRIDTDAYALPPMDLSAAQLGVLSLAAAFWTDQTLQADASRALTKLRAVGATPSETDAIAGLAPRVHPAGPALAPLLDAAHDRQVVAFTYRTASTGEVRRRHVEPWRLVASRGGWYLVGRDRDRDAPRVFRLNRIEGPVVPEGPAGVFTVPPDADPAALISSAQRADARTAWLAVAPDRAGALRARALPDAAPPSHLRVPPGTDVVAVPYQRTSDLAAEITGYTDAVVVLDPPELRTAVVDRLRAAVAMGGRVAPEDDRG</sequence>
<dbReference type="InterPro" id="IPR051534">
    <property type="entry name" value="CBASS_pafABC_assoc_protein"/>
</dbReference>
<reference evidence="3 4" key="1">
    <citation type="submission" date="2013-08" db="EMBL/GenBank/DDBJ databases">
        <title>Genome sequencing of Cellulomonas carbonis T26.</title>
        <authorList>
            <person name="Chen F."/>
            <person name="Li Y."/>
            <person name="Wang G."/>
        </authorList>
    </citation>
    <scope>NUCLEOTIDE SEQUENCE [LARGE SCALE GENOMIC DNA]</scope>
    <source>
        <strain evidence="3 4">T26</strain>
    </source>
</reference>
<feature type="domain" description="WCX" evidence="2">
    <location>
        <begin position="250"/>
        <end position="324"/>
    </location>
</feature>